<name>A0A5E4FIF4_PRUDU</name>
<dbReference type="EMBL" id="CABIKO010000126">
    <property type="protein sequence ID" value="VVA27715.1"/>
    <property type="molecule type" value="Genomic_DNA"/>
</dbReference>
<dbReference type="InParanoid" id="A0A5E4FIF4"/>
<accession>A0A5E4FIF4</accession>
<feature type="domain" description="Reverse transcriptase zinc-binding" evidence="1">
    <location>
        <begin position="1"/>
        <end position="45"/>
    </location>
</feature>
<dbReference type="Pfam" id="PF13966">
    <property type="entry name" value="zf-RVT"/>
    <property type="match status" value="1"/>
</dbReference>
<dbReference type="InterPro" id="IPR026960">
    <property type="entry name" value="RVT-Znf"/>
</dbReference>
<gene>
    <name evidence="2" type="ORF">ALMOND_2B035876</name>
</gene>
<proteinExistence type="predicted"/>
<sequence length="235" mass="26203">MQHFLWRLAHNALPTREVLFRQKIVQDTTCFRCMGLTETAMHALHDYAVSSSILLLMGWAQLLATLPSLFGSPVLPPNQIVFSAKNYDVEYHKVLSLHHNWSSFLIPDKKWQSPPLGYFKLNIDGSLSLSSGLHGVGVAVRDYYGRLCGAVAMRALAHLLSCMLSTHLTPLIIESDSSTAIHLILQEDPCYAAKGACQRYSLDPPCPPPSQPALFPAQLTEWWIVLRASVLVKRP</sequence>
<protein>
    <recommendedName>
        <fullName evidence="1">Reverse transcriptase zinc-binding domain-containing protein</fullName>
    </recommendedName>
</protein>
<dbReference type="Proteomes" id="UP000327085">
    <property type="component" value="Chromosome 1"/>
</dbReference>
<evidence type="ECO:0000313" key="3">
    <source>
        <dbReference type="Proteomes" id="UP000327085"/>
    </source>
</evidence>
<reference evidence="3" key="1">
    <citation type="journal article" date="2020" name="Plant J.">
        <title>Transposons played a major role in the diversification between the closely related almond and peach genomes: results from the almond genome sequence.</title>
        <authorList>
            <person name="Alioto T."/>
            <person name="Alexiou K.G."/>
            <person name="Bardil A."/>
            <person name="Barteri F."/>
            <person name="Castanera R."/>
            <person name="Cruz F."/>
            <person name="Dhingra A."/>
            <person name="Duval H."/>
            <person name="Fernandez I Marti A."/>
            <person name="Frias L."/>
            <person name="Galan B."/>
            <person name="Garcia J.L."/>
            <person name="Howad W."/>
            <person name="Gomez-Garrido J."/>
            <person name="Gut M."/>
            <person name="Julca I."/>
            <person name="Morata J."/>
            <person name="Puigdomenech P."/>
            <person name="Ribeca P."/>
            <person name="Rubio Cabetas M.J."/>
            <person name="Vlasova A."/>
            <person name="Wirthensohn M."/>
            <person name="Garcia-Mas J."/>
            <person name="Gabaldon T."/>
            <person name="Casacuberta J.M."/>
            <person name="Arus P."/>
        </authorList>
    </citation>
    <scope>NUCLEOTIDE SEQUENCE [LARGE SCALE GENOMIC DNA]</scope>
    <source>
        <strain evidence="3">cv. Texas</strain>
    </source>
</reference>
<dbReference type="Gramene" id="VVA27715">
    <property type="protein sequence ID" value="VVA27715"/>
    <property type="gene ID" value="Prudul26B035876"/>
</dbReference>
<organism evidence="2 3">
    <name type="scientific">Prunus dulcis</name>
    <name type="common">Almond</name>
    <name type="synonym">Amygdalus dulcis</name>
    <dbReference type="NCBI Taxonomy" id="3755"/>
    <lineage>
        <taxon>Eukaryota</taxon>
        <taxon>Viridiplantae</taxon>
        <taxon>Streptophyta</taxon>
        <taxon>Embryophyta</taxon>
        <taxon>Tracheophyta</taxon>
        <taxon>Spermatophyta</taxon>
        <taxon>Magnoliopsida</taxon>
        <taxon>eudicotyledons</taxon>
        <taxon>Gunneridae</taxon>
        <taxon>Pentapetalae</taxon>
        <taxon>rosids</taxon>
        <taxon>fabids</taxon>
        <taxon>Rosales</taxon>
        <taxon>Rosaceae</taxon>
        <taxon>Amygdaloideae</taxon>
        <taxon>Amygdaleae</taxon>
        <taxon>Prunus</taxon>
    </lineage>
</organism>
<dbReference type="AlphaFoldDB" id="A0A5E4FIF4"/>
<evidence type="ECO:0000313" key="2">
    <source>
        <dbReference type="EMBL" id="VVA27715.1"/>
    </source>
</evidence>
<dbReference type="OMA" id="FAWHITH"/>
<evidence type="ECO:0000259" key="1">
    <source>
        <dbReference type="Pfam" id="PF13966"/>
    </source>
</evidence>